<evidence type="ECO:0000313" key="2">
    <source>
        <dbReference type="EMBL" id="KAF7492473.1"/>
    </source>
</evidence>
<dbReference type="EnsemblMetazoa" id="SSS_1531s_mrna">
    <property type="protein sequence ID" value="KAF7492473.1"/>
    <property type="gene ID" value="SSS_1531"/>
</dbReference>
<accession>A0A834RF99</accession>
<reference evidence="2" key="2">
    <citation type="submission" date="2020-01" db="EMBL/GenBank/DDBJ databases">
        <authorList>
            <person name="Korhonen P.K.K."/>
            <person name="Guangxu M.G."/>
            <person name="Wang T.W."/>
            <person name="Stroehlein A.J.S."/>
            <person name="Young N.D."/>
            <person name="Ang C.-S.A."/>
            <person name="Fernando D.W.F."/>
            <person name="Lu H.L."/>
            <person name="Taylor S.T."/>
            <person name="Ehtesham M.E.M."/>
            <person name="Najaraj S.H.N."/>
            <person name="Harsha G.H.G."/>
            <person name="Madugundu A.M."/>
            <person name="Renuse S.R."/>
            <person name="Holt D.H."/>
            <person name="Pandey A.P."/>
            <person name="Papenfuss A.P."/>
            <person name="Gasser R.B.G."/>
            <person name="Fischer K.F."/>
        </authorList>
    </citation>
    <scope>NUCLEOTIDE SEQUENCE</scope>
    <source>
        <strain evidence="2">SSS_KF_BRIS2020</strain>
    </source>
</reference>
<name>A0A834RF99_SARSC</name>
<dbReference type="AlphaFoldDB" id="A0A834RF99"/>
<evidence type="ECO:0000256" key="1">
    <source>
        <dbReference type="SAM" id="SignalP"/>
    </source>
</evidence>
<protein>
    <submittedName>
        <fullName evidence="2 3">Uncharacterized protein</fullName>
    </submittedName>
</protein>
<feature type="signal peptide" evidence="1">
    <location>
        <begin position="1"/>
        <end position="19"/>
    </location>
</feature>
<dbReference type="OrthoDB" id="6492497at2759"/>
<reference evidence="4" key="1">
    <citation type="journal article" date="2020" name="PLoS Negl. Trop. Dis.">
        <title>High-quality nuclear genome for Sarcoptes scabiei-A critical resource for a neglected parasite.</title>
        <authorList>
            <person name="Korhonen P.K."/>
            <person name="Gasser R.B."/>
            <person name="Ma G."/>
            <person name="Wang T."/>
            <person name="Stroehlein A.J."/>
            <person name="Young N.D."/>
            <person name="Ang C.S."/>
            <person name="Fernando D.D."/>
            <person name="Lu H.C."/>
            <person name="Taylor S."/>
            <person name="Reynolds S.L."/>
            <person name="Mofiz E."/>
            <person name="Najaraj S.H."/>
            <person name="Gowda H."/>
            <person name="Madugundu A."/>
            <person name="Renuse S."/>
            <person name="Holt D."/>
            <person name="Pandey A."/>
            <person name="Papenfuss A.T."/>
            <person name="Fischer K."/>
        </authorList>
    </citation>
    <scope>NUCLEOTIDE SEQUENCE [LARGE SCALE GENOMIC DNA]</scope>
</reference>
<keyword evidence="1" id="KW-0732">Signal</keyword>
<evidence type="ECO:0000313" key="4">
    <source>
        <dbReference type="Proteomes" id="UP000070412"/>
    </source>
</evidence>
<gene>
    <name evidence="2" type="ORF">SSS_1531</name>
</gene>
<proteinExistence type="predicted"/>
<feature type="chain" id="PRO_5038259397" evidence="1">
    <location>
        <begin position="20"/>
        <end position="235"/>
    </location>
</feature>
<dbReference type="Proteomes" id="UP000070412">
    <property type="component" value="Unassembled WGS sequence"/>
</dbReference>
<sequence length="235" mass="24575">MFKLNTAITLLCCITTISAFGSNYGNSGGGGYSQSSLSGSGFGGGSINSERFHGSSGGGGGGIGVGEGSGFSFSDGQFDISGTRSGSGSGGKISAAVQTKHTFETRTVEVPFEGDVEPQIIEIEGGNLPLELHFKSASGRIRVKQSHELSGSGQVEHSEAEEEPMRLVHHVRKPIIQEVREIITPFRKVIQEIQPVQEEIHTIVSKGESRRSGSNGPNKGGISVVIEVAATETVD</sequence>
<dbReference type="EMBL" id="WVUK01000056">
    <property type="protein sequence ID" value="KAF7492473.1"/>
    <property type="molecule type" value="Genomic_DNA"/>
</dbReference>
<organism evidence="2">
    <name type="scientific">Sarcoptes scabiei</name>
    <name type="common">Itch mite</name>
    <name type="synonym">Acarus scabiei</name>
    <dbReference type="NCBI Taxonomy" id="52283"/>
    <lineage>
        <taxon>Eukaryota</taxon>
        <taxon>Metazoa</taxon>
        <taxon>Ecdysozoa</taxon>
        <taxon>Arthropoda</taxon>
        <taxon>Chelicerata</taxon>
        <taxon>Arachnida</taxon>
        <taxon>Acari</taxon>
        <taxon>Acariformes</taxon>
        <taxon>Sarcoptiformes</taxon>
        <taxon>Astigmata</taxon>
        <taxon>Psoroptidia</taxon>
        <taxon>Sarcoptoidea</taxon>
        <taxon>Sarcoptidae</taxon>
        <taxon>Sarcoptinae</taxon>
        <taxon>Sarcoptes</taxon>
    </lineage>
</organism>
<keyword evidence="4" id="KW-1185">Reference proteome</keyword>
<reference evidence="3" key="3">
    <citation type="submission" date="2022-06" db="UniProtKB">
        <authorList>
            <consortium name="EnsemblMetazoa"/>
        </authorList>
    </citation>
    <scope>IDENTIFICATION</scope>
</reference>
<evidence type="ECO:0000313" key="3">
    <source>
        <dbReference type="EnsemblMetazoa" id="KAF7492473.1"/>
    </source>
</evidence>